<evidence type="ECO:0000256" key="1">
    <source>
        <dbReference type="SAM" id="Phobius"/>
    </source>
</evidence>
<dbReference type="Proteomes" id="UP001339911">
    <property type="component" value="Unassembled WGS sequence"/>
</dbReference>
<sequence length="439" mass="48516">MGGTSPQGGGRRSYGLWLAVGAAVLVVLLVGAAAVVVGGGGDDPVVADQPSASASPEASVHPAQRLEQMLRAQGEALLRGDEQGWLAPIDPGNRKLYEYYRGQFTVLRALKVSAWQVRMGIPPIVVLGRETEARMMVAYCFGTPKCPEFKQLHGEAAQFTQDLTVRWGEDGTILVTGSKAAERDRFEARPLPWESERLTVREGRRVIVAAPAGQLSRLGEVVAAADRAAPVVDRYARLAGREPPTHYIVFTAGETEWNAWRGGKKGKWVSGYAYRVGLMTSNVVIRMSRVDRDYLETILRHEFGHVVTATGSDPYGTSVFDKWLVEGIAEYIGRSGEPASRTPRMHSIRTYVRQKGWPRTIKLPSLDVEAEGVEVDAFYGLNYLTMSCLAKRHGEPKLFRWWIDVVHGEVDDDQATRKHFGESWAAMERACLSYIRSTV</sequence>
<keyword evidence="3" id="KW-1185">Reference proteome</keyword>
<protein>
    <recommendedName>
        <fullName evidence="4">Peptidase MA-like domain-containing protein</fullName>
    </recommendedName>
</protein>
<evidence type="ECO:0008006" key="4">
    <source>
        <dbReference type="Google" id="ProtNLM"/>
    </source>
</evidence>
<evidence type="ECO:0000313" key="3">
    <source>
        <dbReference type="Proteomes" id="UP001339911"/>
    </source>
</evidence>
<comment type="caution">
    <text evidence="2">The sequence shown here is derived from an EMBL/GenBank/DDBJ whole genome shotgun (WGS) entry which is preliminary data.</text>
</comment>
<dbReference type="EMBL" id="JAZGQL010000020">
    <property type="protein sequence ID" value="MEE6310028.1"/>
    <property type="molecule type" value="Genomic_DNA"/>
</dbReference>
<gene>
    <name evidence="2" type="ORF">V1634_24650</name>
</gene>
<keyword evidence="1" id="KW-1133">Transmembrane helix</keyword>
<reference evidence="2 3" key="1">
    <citation type="submission" date="2024-01" db="EMBL/GenBank/DDBJ databases">
        <title>Genome insights into Plantactinospora veratri sp. nov.</title>
        <authorList>
            <person name="Wang L."/>
        </authorList>
    </citation>
    <scope>NUCLEOTIDE SEQUENCE [LARGE SCALE GENOMIC DNA]</scope>
    <source>
        <strain evidence="2 3">NEAU-FHS4</strain>
    </source>
</reference>
<evidence type="ECO:0000313" key="2">
    <source>
        <dbReference type="EMBL" id="MEE6310028.1"/>
    </source>
</evidence>
<proteinExistence type="predicted"/>
<dbReference type="RefSeq" id="WP_331210249.1">
    <property type="nucleotide sequence ID" value="NZ_JAZGQL010000020.1"/>
</dbReference>
<feature type="transmembrane region" description="Helical" evidence="1">
    <location>
        <begin position="14"/>
        <end position="37"/>
    </location>
</feature>
<name>A0ABU7SJ89_9ACTN</name>
<keyword evidence="1" id="KW-0812">Transmembrane</keyword>
<organism evidence="2 3">
    <name type="scientific">Plantactinospora veratri</name>
    <dbReference type="NCBI Taxonomy" id="1436122"/>
    <lineage>
        <taxon>Bacteria</taxon>
        <taxon>Bacillati</taxon>
        <taxon>Actinomycetota</taxon>
        <taxon>Actinomycetes</taxon>
        <taxon>Micromonosporales</taxon>
        <taxon>Micromonosporaceae</taxon>
        <taxon>Plantactinospora</taxon>
    </lineage>
</organism>
<accession>A0ABU7SJ89</accession>
<keyword evidence="1" id="KW-0472">Membrane</keyword>